<dbReference type="RefSeq" id="WP_070078508.1">
    <property type="nucleotide sequence ID" value="NZ_CP017415.1"/>
</dbReference>
<comment type="subcellular location">
    <subcellularLocation>
        <location evidence="1">Cytoplasm</location>
    </subcellularLocation>
</comment>
<evidence type="ECO:0000313" key="6">
    <source>
        <dbReference type="EMBL" id="AOU98132.1"/>
    </source>
</evidence>
<dbReference type="GO" id="GO:0005737">
    <property type="term" value="C:cytoplasm"/>
    <property type="evidence" value="ECO:0007669"/>
    <property type="project" value="UniProtKB-SubCell"/>
</dbReference>
<organism evidence="6 7">
    <name type="scientific">Acidihalobacter yilgarnensis</name>
    <dbReference type="NCBI Taxonomy" id="2819280"/>
    <lineage>
        <taxon>Bacteria</taxon>
        <taxon>Pseudomonadati</taxon>
        <taxon>Pseudomonadota</taxon>
        <taxon>Gammaproteobacteria</taxon>
        <taxon>Chromatiales</taxon>
        <taxon>Ectothiorhodospiraceae</taxon>
        <taxon>Acidihalobacter</taxon>
    </lineage>
</organism>
<dbReference type="SUPFAM" id="SSF109910">
    <property type="entry name" value="YgfY-like"/>
    <property type="match status" value="1"/>
</dbReference>
<evidence type="ECO:0000313" key="7">
    <source>
        <dbReference type="Proteomes" id="UP000095401"/>
    </source>
</evidence>
<dbReference type="GO" id="GO:0006105">
    <property type="term" value="P:succinate metabolic process"/>
    <property type="evidence" value="ECO:0007669"/>
    <property type="project" value="TreeGrafter"/>
</dbReference>
<protein>
    <recommendedName>
        <fullName evidence="3">FAD assembly factor SdhE</fullName>
    </recommendedName>
</protein>
<dbReference type="PANTHER" id="PTHR39585:SF1">
    <property type="entry name" value="FAD ASSEMBLY FACTOR SDHE"/>
    <property type="match status" value="1"/>
</dbReference>
<dbReference type="InterPro" id="IPR050531">
    <property type="entry name" value="SdhE_FAD_assembly_factor"/>
</dbReference>
<accession>A0A1D8INW2</accession>
<dbReference type="Proteomes" id="UP000095401">
    <property type="component" value="Chromosome"/>
</dbReference>
<evidence type="ECO:0000256" key="3">
    <source>
        <dbReference type="ARBA" id="ARBA00019418"/>
    </source>
</evidence>
<gene>
    <name evidence="6" type="ORF">BI364_09330</name>
</gene>
<dbReference type="InterPro" id="IPR005631">
    <property type="entry name" value="SDH"/>
</dbReference>
<dbReference type="KEGG" id="aprs:BI364_09330"/>
<proteinExistence type="inferred from homology"/>
<dbReference type="InterPro" id="IPR036714">
    <property type="entry name" value="SDH_sf"/>
</dbReference>
<evidence type="ECO:0000256" key="1">
    <source>
        <dbReference type="ARBA" id="ARBA00004496"/>
    </source>
</evidence>
<dbReference type="AlphaFoldDB" id="A0A1D8INW2"/>
<name>A0A1D8INW2_9GAMM</name>
<evidence type="ECO:0000256" key="4">
    <source>
        <dbReference type="ARBA" id="ARBA00022490"/>
    </source>
</evidence>
<keyword evidence="7" id="KW-1185">Reference proteome</keyword>
<keyword evidence="5" id="KW-0143">Chaperone</keyword>
<evidence type="ECO:0000256" key="5">
    <source>
        <dbReference type="ARBA" id="ARBA00023186"/>
    </source>
</evidence>
<dbReference type="Gene3D" id="1.10.150.250">
    <property type="entry name" value="Flavinator of succinate dehydrogenase"/>
    <property type="match status" value="1"/>
</dbReference>
<dbReference type="Pfam" id="PF03937">
    <property type="entry name" value="Sdh5"/>
    <property type="match status" value="1"/>
</dbReference>
<keyword evidence="4" id="KW-0963">Cytoplasm</keyword>
<sequence>MLELDLLLGPFVDNRLASLDAAERLAFEHLLEYPDQVLLDILMGRMAPTDPGIAHVVTQIRGAVVSAT</sequence>
<evidence type="ECO:0000256" key="2">
    <source>
        <dbReference type="ARBA" id="ARBA00008571"/>
    </source>
</evidence>
<dbReference type="PANTHER" id="PTHR39585">
    <property type="entry name" value="FAD ASSEMBLY FACTOR SDHE"/>
    <property type="match status" value="1"/>
</dbReference>
<reference evidence="7" key="1">
    <citation type="submission" date="2016-09" db="EMBL/GenBank/DDBJ databases">
        <title>Acidihalobacter prosperus F5.</title>
        <authorList>
            <person name="Khaleque H.N."/>
            <person name="Ramsay J.P."/>
            <person name="Kaksonen A.H."/>
            <person name="Boxall N.J."/>
            <person name="Watkin E.L.J."/>
        </authorList>
    </citation>
    <scope>NUCLEOTIDE SEQUENCE [LARGE SCALE GENOMIC DNA]</scope>
    <source>
        <strain evidence="7">F5</strain>
    </source>
</reference>
<comment type="similarity">
    <text evidence="2">Belongs to the SdhE FAD assembly factor family.</text>
</comment>
<dbReference type="EMBL" id="CP017415">
    <property type="protein sequence ID" value="AOU98132.1"/>
    <property type="molecule type" value="Genomic_DNA"/>
</dbReference>